<keyword evidence="1" id="KW-1133">Transmembrane helix</keyword>
<evidence type="ECO:0000313" key="2">
    <source>
        <dbReference type="EMBL" id="HAF0157104.1"/>
    </source>
</evidence>
<feature type="transmembrane region" description="Helical" evidence="1">
    <location>
        <begin position="12"/>
        <end position="32"/>
    </location>
</feature>
<dbReference type="AlphaFoldDB" id="A0A740IF72"/>
<keyword evidence="1" id="KW-0812">Transmembrane</keyword>
<dbReference type="EMBL" id="DAATUJ010000278">
    <property type="protein sequence ID" value="HAF0157104.1"/>
    <property type="molecule type" value="Genomic_DNA"/>
</dbReference>
<keyword evidence="1" id="KW-0472">Membrane</keyword>
<organism evidence="2">
    <name type="scientific">Salmonella enterica</name>
    <name type="common">Salmonella choleraesuis</name>
    <dbReference type="NCBI Taxonomy" id="28901"/>
    <lineage>
        <taxon>Bacteria</taxon>
        <taxon>Pseudomonadati</taxon>
        <taxon>Pseudomonadota</taxon>
        <taxon>Gammaproteobacteria</taxon>
        <taxon>Enterobacterales</taxon>
        <taxon>Enterobacteriaceae</taxon>
        <taxon>Salmonella</taxon>
    </lineage>
</organism>
<accession>A0A740IF72</accession>
<evidence type="ECO:0000256" key="1">
    <source>
        <dbReference type="SAM" id="Phobius"/>
    </source>
</evidence>
<reference evidence="2" key="1">
    <citation type="journal article" date="2018" name="Genome Biol.">
        <title>SKESA: strategic k-mer extension for scrupulous assemblies.</title>
        <authorList>
            <person name="Souvorov A."/>
            <person name="Agarwala R."/>
            <person name="Lipman D.J."/>
        </authorList>
    </citation>
    <scope>NUCLEOTIDE SEQUENCE</scope>
    <source>
        <strain evidence="2">19010M52989</strain>
    </source>
</reference>
<gene>
    <name evidence="2" type="ORF">G5S45_22290</name>
</gene>
<proteinExistence type="predicted"/>
<sequence>MKKSAIFKQLAKGCYFVFLGSIAMIFYLHNLINSKSHYSKNISEIEVEKFNQWFLSLSNPFIYVSLLFGFLALIFLYLHCKREKENK</sequence>
<reference evidence="2" key="2">
    <citation type="submission" date="2019-11" db="EMBL/GenBank/DDBJ databases">
        <authorList>
            <consortium name="NCBI Pathogen Detection Project"/>
        </authorList>
    </citation>
    <scope>NUCLEOTIDE SEQUENCE</scope>
    <source>
        <strain evidence="2">19010M52989</strain>
    </source>
</reference>
<protein>
    <submittedName>
        <fullName evidence="2">Uncharacterized protein</fullName>
    </submittedName>
</protein>
<name>A0A740IF72_SALER</name>
<feature type="transmembrane region" description="Helical" evidence="1">
    <location>
        <begin position="60"/>
        <end position="78"/>
    </location>
</feature>
<comment type="caution">
    <text evidence="2">The sequence shown here is derived from an EMBL/GenBank/DDBJ whole genome shotgun (WGS) entry which is preliminary data.</text>
</comment>